<name>A0A1D6H2P1_MAIZE</name>
<protein>
    <submittedName>
        <fullName evidence="2">Uncharacterized protein</fullName>
    </submittedName>
</protein>
<gene>
    <name evidence="2" type="ORF">ZEAMMB73_Zm00001d015548</name>
</gene>
<proteinExistence type="predicted"/>
<dbReference type="AlphaFoldDB" id="A0A1D6H2P1"/>
<accession>A0A1D6H2P1</accession>
<feature type="region of interest" description="Disordered" evidence="1">
    <location>
        <begin position="45"/>
        <end position="98"/>
    </location>
</feature>
<reference evidence="2" key="1">
    <citation type="submission" date="2015-12" db="EMBL/GenBank/DDBJ databases">
        <title>Update maize B73 reference genome by single molecule sequencing technologies.</title>
        <authorList>
            <consortium name="Maize Genome Sequencing Project"/>
            <person name="Ware D."/>
        </authorList>
    </citation>
    <scope>NUCLEOTIDE SEQUENCE</scope>
    <source>
        <tissue evidence="2">Seedling</tissue>
    </source>
</reference>
<evidence type="ECO:0000313" key="2">
    <source>
        <dbReference type="EMBL" id="AQK69105.1"/>
    </source>
</evidence>
<evidence type="ECO:0000256" key="1">
    <source>
        <dbReference type="SAM" id="MobiDB-lite"/>
    </source>
</evidence>
<sequence length="98" mass="10127">MEVEAKETGREHEVGADLRPGDAADDGLRVGAAALVEVVGQARVGLQQPRPRAAQQMSQLQGNHGHPPAATPSPPRHQPVCPLISAPPAGRPPSPLDG</sequence>
<dbReference type="InParanoid" id="A0A1D6H2P1"/>
<organism evidence="2">
    <name type="scientific">Zea mays</name>
    <name type="common">Maize</name>
    <dbReference type="NCBI Taxonomy" id="4577"/>
    <lineage>
        <taxon>Eukaryota</taxon>
        <taxon>Viridiplantae</taxon>
        <taxon>Streptophyta</taxon>
        <taxon>Embryophyta</taxon>
        <taxon>Tracheophyta</taxon>
        <taxon>Spermatophyta</taxon>
        <taxon>Magnoliopsida</taxon>
        <taxon>Liliopsida</taxon>
        <taxon>Poales</taxon>
        <taxon>Poaceae</taxon>
        <taxon>PACMAD clade</taxon>
        <taxon>Panicoideae</taxon>
        <taxon>Andropogonodae</taxon>
        <taxon>Andropogoneae</taxon>
        <taxon>Tripsacinae</taxon>
        <taxon>Zea</taxon>
    </lineage>
</organism>
<dbReference type="EMBL" id="CM000781">
    <property type="protein sequence ID" value="AQK69105.1"/>
    <property type="molecule type" value="Genomic_DNA"/>
</dbReference>
<feature type="compositionally biased region" description="Pro residues" evidence="1">
    <location>
        <begin position="89"/>
        <end position="98"/>
    </location>
</feature>
<feature type="region of interest" description="Disordered" evidence="1">
    <location>
        <begin position="1"/>
        <end position="23"/>
    </location>
</feature>